<proteinExistence type="predicted"/>
<name>A0A0E9Y0Q5_ANGAN</name>
<reference evidence="1" key="1">
    <citation type="submission" date="2014-11" db="EMBL/GenBank/DDBJ databases">
        <authorList>
            <person name="Amaro Gonzalez C."/>
        </authorList>
    </citation>
    <scope>NUCLEOTIDE SEQUENCE</scope>
</reference>
<dbReference type="EMBL" id="GBXM01000882">
    <property type="protein sequence ID" value="JAI07696.1"/>
    <property type="molecule type" value="Transcribed_RNA"/>
</dbReference>
<dbReference type="AlphaFoldDB" id="A0A0E9Y0Q5"/>
<accession>A0A0E9Y0Q5</accession>
<evidence type="ECO:0000313" key="1">
    <source>
        <dbReference type="EMBL" id="JAI07696.1"/>
    </source>
</evidence>
<organism evidence="1">
    <name type="scientific">Anguilla anguilla</name>
    <name type="common">European freshwater eel</name>
    <name type="synonym">Muraena anguilla</name>
    <dbReference type="NCBI Taxonomy" id="7936"/>
    <lineage>
        <taxon>Eukaryota</taxon>
        <taxon>Metazoa</taxon>
        <taxon>Chordata</taxon>
        <taxon>Craniata</taxon>
        <taxon>Vertebrata</taxon>
        <taxon>Euteleostomi</taxon>
        <taxon>Actinopterygii</taxon>
        <taxon>Neopterygii</taxon>
        <taxon>Teleostei</taxon>
        <taxon>Anguilliformes</taxon>
        <taxon>Anguillidae</taxon>
        <taxon>Anguilla</taxon>
    </lineage>
</organism>
<reference evidence="1" key="2">
    <citation type="journal article" date="2015" name="Fish Shellfish Immunol.">
        <title>Early steps in the European eel (Anguilla anguilla)-Vibrio vulnificus interaction in the gills: Role of the RtxA13 toxin.</title>
        <authorList>
            <person name="Callol A."/>
            <person name="Pajuelo D."/>
            <person name="Ebbesson L."/>
            <person name="Teles M."/>
            <person name="MacKenzie S."/>
            <person name="Amaro C."/>
        </authorList>
    </citation>
    <scope>NUCLEOTIDE SEQUENCE</scope>
</reference>
<sequence length="32" mass="3604">MLSLCLCKPGWCLPFISKIRHGDNDLPFLKSA</sequence>
<protein>
    <submittedName>
        <fullName evidence="1">Uncharacterized protein</fullName>
    </submittedName>
</protein>